<dbReference type="InterPro" id="IPR013783">
    <property type="entry name" value="Ig-like_fold"/>
</dbReference>
<dbReference type="PROSITE" id="PS50835">
    <property type="entry name" value="IG_LIKE"/>
    <property type="match status" value="1"/>
</dbReference>
<dbReference type="EMBL" id="AAGW02067717">
    <property type="status" value="NOT_ANNOTATED_CDS"/>
    <property type="molecule type" value="Genomic_DNA"/>
</dbReference>
<dbReference type="GO" id="GO:0002250">
    <property type="term" value="P:adaptive immune response"/>
    <property type="evidence" value="ECO:0007669"/>
    <property type="project" value="UniProtKB-KW"/>
</dbReference>
<dbReference type="InterPro" id="IPR050150">
    <property type="entry name" value="IgV_Light_Chain"/>
</dbReference>
<dbReference type="GeneTree" id="ENSGT00940000154179"/>
<reference evidence="6 7" key="1">
    <citation type="journal article" date="2011" name="Nature">
        <title>A high-resolution map of human evolutionary constraint using 29 mammals.</title>
        <authorList>
            <person name="Lindblad-Toh K."/>
            <person name="Garber M."/>
            <person name="Zuk O."/>
            <person name="Lin M.F."/>
            <person name="Parker B.J."/>
            <person name="Washietl S."/>
            <person name="Kheradpour P."/>
            <person name="Ernst J."/>
            <person name="Jordan G."/>
            <person name="Mauceli E."/>
            <person name="Ward L.D."/>
            <person name="Lowe C.B."/>
            <person name="Holloway A.K."/>
            <person name="Clamp M."/>
            <person name="Gnerre S."/>
            <person name="Alfoldi J."/>
            <person name="Beal K."/>
            <person name="Chang J."/>
            <person name="Clawson H."/>
            <person name="Cuff J."/>
            <person name="Di Palma F."/>
            <person name="Fitzgerald S."/>
            <person name="Flicek P."/>
            <person name="Guttman M."/>
            <person name="Hubisz M.J."/>
            <person name="Jaffe D.B."/>
            <person name="Jungreis I."/>
            <person name="Kent W.J."/>
            <person name="Kostka D."/>
            <person name="Lara M."/>
            <person name="Martins A.L."/>
            <person name="Massingham T."/>
            <person name="Moltke I."/>
            <person name="Raney B.J."/>
            <person name="Rasmussen M.D."/>
            <person name="Robinson J."/>
            <person name="Stark A."/>
            <person name="Vilella A.J."/>
            <person name="Wen J."/>
            <person name="Xie X."/>
            <person name="Zody M.C."/>
            <person name="Baldwin J."/>
            <person name="Bloom T."/>
            <person name="Chin C.W."/>
            <person name="Heiman D."/>
            <person name="Nicol R."/>
            <person name="Nusbaum C."/>
            <person name="Young S."/>
            <person name="Wilkinson J."/>
            <person name="Worley K.C."/>
            <person name="Kovar C.L."/>
            <person name="Muzny D.M."/>
            <person name="Gibbs R.A."/>
            <person name="Cree A."/>
            <person name="Dihn H.H."/>
            <person name="Fowler G."/>
            <person name="Jhangiani S."/>
            <person name="Joshi V."/>
            <person name="Lee S."/>
            <person name="Lewis L.R."/>
            <person name="Nazareth L.V."/>
            <person name="Okwuonu G."/>
            <person name="Santibanez J."/>
            <person name="Warren W.C."/>
            <person name="Mardis E.R."/>
            <person name="Weinstock G.M."/>
            <person name="Wilson R.K."/>
            <person name="Delehaunty K."/>
            <person name="Dooling D."/>
            <person name="Fronik C."/>
            <person name="Fulton L."/>
            <person name="Fulton B."/>
            <person name="Graves T."/>
            <person name="Minx P."/>
            <person name="Sodergren E."/>
            <person name="Birney E."/>
            <person name="Margulies E.H."/>
            <person name="Herrero J."/>
            <person name="Green E.D."/>
            <person name="Haussler D."/>
            <person name="Siepel A."/>
            <person name="Goldman N."/>
            <person name="Pollard K.S."/>
            <person name="Pedersen J.S."/>
            <person name="Lander E.S."/>
            <person name="Kellis M."/>
        </authorList>
    </citation>
    <scope>NUCLEOTIDE SEQUENCE [LARGE SCALE GENOMIC DNA]</scope>
    <source>
        <strain evidence="6 7">Thorbecke inbred</strain>
    </source>
</reference>
<dbReference type="Gene3D" id="2.60.40.10">
    <property type="entry name" value="Immunoglobulins"/>
    <property type="match status" value="1"/>
</dbReference>
<reference evidence="6" key="3">
    <citation type="submission" date="2025-09" db="UniProtKB">
        <authorList>
            <consortium name="Ensembl"/>
        </authorList>
    </citation>
    <scope>IDENTIFICATION</scope>
    <source>
        <strain evidence="6">Thorbecke</strain>
    </source>
</reference>
<proteinExistence type="predicted"/>
<evidence type="ECO:0000259" key="5">
    <source>
        <dbReference type="PROSITE" id="PS50835"/>
    </source>
</evidence>
<dbReference type="InParanoid" id="A0A5F9C7R2"/>
<keyword evidence="2" id="KW-1064">Adaptive immunity</keyword>
<dbReference type="AlphaFoldDB" id="A0A5F9C7R2"/>
<evidence type="ECO:0000313" key="6">
    <source>
        <dbReference type="Ensembl" id="ENSOCUP00000029811.1"/>
    </source>
</evidence>
<keyword evidence="1" id="KW-0391">Immunity</keyword>
<accession>A0A5F9C7R2</accession>
<dbReference type="GO" id="GO:0019814">
    <property type="term" value="C:immunoglobulin complex"/>
    <property type="evidence" value="ECO:0007669"/>
    <property type="project" value="UniProtKB-KW"/>
</dbReference>
<dbReference type="InterPro" id="IPR013106">
    <property type="entry name" value="Ig_V-set"/>
</dbReference>
<feature type="signal peptide" evidence="4">
    <location>
        <begin position="1"/>
        <end position="16"/>
    </location>
</feature>
<evidence type="ECO:0000256" key="2">
    <source>
        <dbReference type="ARBA" id="ARBA00023130"/>
    </source>
</evidence>
<evidence type="ECO:0000256" key="4">
    <source>
        <dbReference type="SAM" id="SignalP"/>
    </source>
</evidence>
<dbReference type="PANTHER" id="PTHR23267">
    <property type="entry name" value="IMMUNOGLOBULIN LIGHT CHAIN"/>
    <property type="match status" value="1"/>
</dbReference>
<dbReference type="InterPro" id="IPR036179">
    <property type="entry name" value="Ig-like_dom_sf"/>
</dbReference>
<feature type="domain" description="Ig-like" evidence="5">
    <location>
        <begin position="32"/>
        <end position="107"/>
    </location>
</feature>
<keyword evidence="3" id="KW-1280">Immunoglobulin</keyword>
<dbReference type="Ensembl" id="ENSOCUT00000048868.1">
    <property type="protein sequence ID" value="ENSOCUP00000029811.1"/>
    <property type="gene ID" value="ENSOCUG00000036882.1"/>
</dbReference>
<evidence type="ECO:0000313" key="7">
    <source>
        <dbReference type="Proteomes" id="UP000001811"/>
    </source>
</evidence>
<feature type="chain" id="PRO_5023879273" description="Ig-like domain-containing protein" evidence="4">
    <location>
        <begin position="17"/>
        <end position="140"/>
    </location>
</feature>
<dbReference type="SMART" id="SM00409">
    <property type="entry name" value="IG"/>
    <property type="match status" value="1"/>
</dbReference>
<keyword evidence="4" id="KW-0732">Signal</keyword>
<dbReference type="SUPFAM" id="SSF48726">
    <property type="entry name" value="Immunoglobulin"/>
    <property type="match status" value="1"/>
</dbReference>
<evidence type="ECO:0000256" key="1">
    <source>
        <dbReference type="ARBA" id="ARBA00022859"/>
    </source>
</evidence>
<sequence length="140" mass="14818">MAWALLLLTLLTQDTGDLQGRARGQLASGALGSSLTIPCTGTVFDIGYTSAVSWYQQLPGKIPKPLIYYVSTRPSGIPERFSGSKSGITAFLTISGLQPEDEAAYFCCSWTSSGTFHSGASAWGNETKTCPELTAPSLLC</sequence>
<evidence type="ECO:0000256" key="3">
    <source>
        <dbReference type="ARBA" id="ARBA00043265"/>
    </source>
</evidence>
<dbReference type="InterPro" id="IPR003599">
    <property type="entry name" value="Ig_sub"/>
</dbReference>
<dbReference type="SMART" id="SM00406">
    <property type="entry name" value="IGv"/>
    <property type="match status" value="1"/>
</dbReference>
<organism evidence="6 7">
    <name type="scientific">Oryctolagus cuniculus</name>
    <name type="common">Rabbit</name>
    <dbReference type="NCBI Taxonomy" id="9986"/>
    <lineage>
        <taxon>Eukaryota</taxon>
        <taxon>Metazoa</taxon>
        <taxon>Chordata</taxon>
        <taxon>Craniata</taxon>
        <taxon>Vertebrata</taxon>
        <taxon>Euteleostomi</taxon>
        <taxon>Mammalia</taxon>
        <taxon>Eutheria</taxon>
        <taxon>Euarchontoglires</taxon>
        <taxon>Glires</taxon>
        <taxon>Lagomorpha</taxon>
        <taxon>Leporidae</taxon>
        <taxon>Oryctolagus</taxon>
    </lineage>
</organism>
<protein>
    <recommendedName>
        <fullName evidence="5">Ig-like domain-containing protein</fullName>
    </recommendedName>
</protein>
<dbReference type="Proteomes" id="UP000001811">
    <property type="component" value="Chromosome 21"/>
</dbReference>
<dbReference type="SMR" id="A0A5F9C7R2"/>
<dbReference type="Bgee" id="ENSOCUG00000036882">
    <property type="expression patterns" value="Expressed in testis and 2 other cell types or tissues"/>
</dbReference>
<dbReference type="STRING" id="9986.ENSOCUP00000029811"/>
<dbReference type="Pfam" id="PF07686">
    <property type="entry name" value="V-set"/>
    <property type="match status" value="1"/>
</dbReference>
<dbReference type="InterPro" id="IPR007110">
    <property type="entry name" value="Ig-like_dom"/>
</dbReference>
<reference evidence="6" key="2">
    <citation type="submission" date="2025-08" db="UniProtKB">
        <authorList>
            <consortium name="Ensembl"/>
        </authorList>
    </citation>
    <scope>IDENTIFICATION</scope>
    <source>
        <strain evidence="6">Thorbecke</strain>
    </source>
</reference>
<name>A0A5F9C7R2_RABIT</name>
<keyword evidence="7" id="KW-1185">Reference proteome</keyword>